<dbReference type="Pfam" id="PF23835">
    <property type="entry name" value="DUF7205"/>
    <property type="match status" value="1"/>
</dbReference>
<evidence type="ECO:0000313" key="1">
    <source>
        <dbReference type="EMBL" id="BBD74662.1"/>
    </source>
</evidence>
<name>A0A3G9EF89_9CAUD</name>
<keyword evidence="2" id="KW-1185">Reference proteome</keyword>
<dbReference type="InterPro" id="IPR055629">
    <property type="entry name" value="DUF7205"/>
</dbReference>
<dbReference type="GeneID" id="55007426"/>
<evidence type="ECO:0000313" key="2">
    <source>
        <dbReference type="Proteomes" id="UP000267050"/>
    </source>
</evidence>
<dbReference type="EMBL" id="LC375533">
    <property type="protein sequence ID" value="BBD74662.1"/>
    <property type="molecule type" value="Genomic_DNA"/>
</dbReference>
<organism evidence="1 2">
    <name type="scientific">Pectobacterium phage PPWS2</name>
    <dbReference type="NCBI Taxonomy" id="2153295"/>
    <lineage>
        <taxon>Viruses</taxon>
        <taxon>Duplodnaviria</taxon>
        <taxon>Heunggongvirae</taxon>
        <taxon>Uroviricota</taxon>
        <taxon>Caudoviricetes</taxon>
        <taxon>Autographivirales</taxon>
        <taxon>Autoscriptoviridae</taxon>
        <taxon>Corkvirinae</taxon>
        <taxon>Kotilavirus</taxon>
        <taxon>Kotilavirus PPWS2</taxon>
    </lineage>
</organism>
<dbReference type="RefSeq" id="YP_009816191.1">
    <property type="nucleotide sequence ID" value="NC_048103.1"/>
</dbReference>
<accession>A0A3G9EF89</accession>
<dbReference type="Proteomes" id="UP000267050">
    <property type="component" value="Segment"/>
</dbReference>
<sequence>MITDAFGNPVTVGDTVAIGMGQRGAQPFLVGTVIKVGPKTVSVEVITYPTHYITKQPVYTRDVYQRPAGAFAVKP</sequence>
<protein>
    <submittedName>
        <fullName evidence="1">Uncharacterized protein</fullName>
    </submittedName>
</protein>
<reference evidence="1 2" key="1">
    <citation type="submission" date="2018-03" db="EMBL/GenBank/DDBJ databases">
        <title>Podoviridae phage infectious to Pectobacterium.</title>
        <authorList>
            <person name="Hirata H."/>
            <person name="Kashihara M."/>
        </authorList>
    </citation>
    <scope>NUCLEOTIDE SEQUENCE [LARGE SCALE GENOMIC DNA]</scope>
</reference>
<proteinExistence type="predicted"/>
<dbReference type="KEGG" id="vg:55007426"/>